<dbReference type="AlphaFoldDB" id="A0A9C6XV44"/>
<organism evidence="2 3">
    <name type="scientific">Frankliniella occidentalis</name>
    <name type="common">Western flower thrips</name>
    <name type="synonym">Euthrips occidentalis</name>
    <dbReference type="NCBI Taxonomy" id="133901"/>
    <lineage>
        <taxon>Eukaryota</taxon>
        <taxon>Metazoa</taxon>
        <taxon>Ecdysozoa</taxon>
        <taxon>Arthropoda</taxon>
        <taxon>Hexapoda</taxon>
        <taxon>Insecta</taxon>
        <taxon>Pterygota</taxon>
        <taxon>Neoptera</taxon>
        <taxon>Paraneoptera</taxon>
        <taxon>Thysanoptera</taxon>
        <taxon>Terebrantia</taxon>
        <taxon>Thripoidea</taxon>
        <taxon>Thripidae</taxon>
        <taxon>Frankliniella</taxon>
    </lineage>
</organism>
<reference evidence="3" key="1">
    <citation type="journal article" date="2018" name="Proc. Natl. Acad. Sci. U.S.A.">
        <title>Phylogenomics and the evolution of hemipteroid insects.</title>
        <authorList>
            <person name="Johnson K.P."/>
            <person name="Dietrich C.H."/>
            <person name="Friedrich F."/>
            <person name="Beutel R.G."/>
            <person name="Wipfler B."/>
            <person name="Peters R.S."/>
            <person name="Allen J.M."/>
            <person name="Petersen M."/>
            <person name="Donath A."/>
            <person name="Walden K.K."/>
            <person name="Kozlov A.M."/>
            <person name="Podsiadlowski L."/>
            <person name="Mayer C."/>
            <person name="Meusemann K."/>
            <person name="Vasilikopoulos A."/>
            <person name="Waterhouse R.M."/>
            <person name="Cameron S.L."/>
            <person name="Weirauch C."/>
            <person name="Swanson D.R."/>
            <person name="Percy D.M."/>
            <person name="Hardy N.B."/>
            <person name="Terry I."/>
            <person name="Liu S."/>
            <person name="Zhou X."/>
            <person name="Misof B."/>
            <person name="Robertson H.M."/>
            <person name="Yoshizawa K."/>
        </authorList>
    </citation>
    <scope>NUCLEOTIDE SEQUENCE</scope>
    <source>
        <tissue evidence="3">Whole organism</tissue>
    </source>
</reference>
<evidence type="ECO:0000256" key="1">
    <source>
        <dbReference type="SAM" id="SignalP"/>
    </source>
</evidence>
<feature type="non-terminal residue" evidence="3">
    <location>
        <position position="159"/>
    </location>
</feature>
<dbReference type="OrthoDB" id="8185041at2759"/>
<feature type="chain" id="PRO_5039216544" evidence="1">
    <location>
        <begin position="21"/>
        <end position="159"/>
    </location>
</feature>
<dbReference type="RefSeq" id="XP_052132253.1">
    <property type="nucleotide sequence ID" value="XM_052276293.1"/>
</dbReference>
<keyword evidence="2" id="KW-1185">Reference proteome</keyword>
<proteinExistence type="predicted"/>
<keyword evidence="1" id="KW-0732">Signal</keyword>
<name>A0A9C6XV44_FRAOC</name>
<dbReference type="KEGG" id="foc:127751949"/>
<evidence type="ECO:0000313" key="2">
    <source>
        <dbReference type="Proteomes" id="UP000504606"/>
    </source>
</evidence>
<accession>A0A9C6XV44</accession>
<evidence type="ECO:0000313" key="3">
    <source>
        <dbReference type="RefSeq" id="XP_052132253.1"/>
    </source>
</evidence>
<dbReference type="Proteomes" id="UP000504606">
    <property type="component" value="Unplaced"/>
</dbReference>
<sequence>MTPPALLVAALAALVAAALALHDEVPGLSPPLCERPDCTCTEDADDGPRETRGLRVTCDFGQSASATASTSSNQLVTLGDASLPARLRHLQVAGGGQVEVRLLQKAFAHLQLLERATFSRLRRLLVRHHAFTNASSDGQGFSAGRGLLLEIEDCDAVVL</sequence>
<feature type="signal peptide" evidence="1">
    <location>
        <begin position="1"/>
        <end position="20"/>
    </location>
</feature>
<reference evidence="3" key="2">
    <citation type="submission" date="2025-08" db="UniProtKB">
        <authorList>
            <consortium name="RefSeq"/>
        </authorList>
    </citation>
    <scope>IDENTIFICATION</scope>
    <source>
        <tissue evidence="3">Whole organism</tissue>
    </source>
</reference>
<protein>
    <submittedName>
        <fullName evidence="3">Uncharacterized protein LOC127751949</fullName>
    </submittedName>
</protein>
<gene>
    <name evidence="3" type="primary">LOC127751949</name>
</gene>
<dbReference type="GeneID" id="127751949"/>